<keyword evidence="1" id="KW-0808">Transferase</keyword>
<dbReference type="Gene3D" id="3.10.20.370">
    <property type="match status" value="1"/>
</dbReference>
<keyword evidence="9" id="KW-1185">Reference proteome</keyword>
<gene>
    <name evidence="8" type="ORF">EEDITHA_LOCUS18532</name>
</gene>
<keyword evidence="5" id="KW-0378">Hydrolase</keyword>
<sequence>MSKDNRNEKKNIKTVAINFNEHIETEEFENASLEGIGAILKQTQLDGKDKPVAYFSKKLNESQKRKKAIYLECFAIKEAVKYWQHWLIGKQFTIYSDHKPLENMNIKCRTDEELGDLTYYLSQYDFTVKYIPGKENVEADCLSRNPVLEPEDNKEELLKIVNLIQIKDIVEDQEKNENIIEKKHNLIQKNKIYYKKIKKHEKIILSEEFSKKLIKKVHTYLRQRPMLLKRGNEVQFAIVLTVLGTAGSLTRGYPYDVFLYFNLITDTYQVKSLYLTN</sequence>
<evidence type="ECO:0000256" key="5">
    <source>
        <dbReference type="ARBA" id="ARBA00022801"/>
    </source>
</evidence>
<evidence type="ECO:0000256" key="6">
    <source>
        <dbReference type="ARBA" id="ARBA00022918"/>
    </source>
</evidence>
<evidence type="ECO:0000256" key="1">
    <source>
        <dbReference type="ARBA" id="ARBA00022679"/>
    </source>
</evidence>
<dbReference type="GO" id="GO:0016787">
    <property type="term" value="F:hydrolase activity"/>
    <property type="evidence" value="ECO:0007669"/>
    <property type="project" value="UniProtKB-KW"/>
</dbReference>
<dbReference type="CDD" id="cd09274">
    <property type="entry name" value="RNase_HI_RT_Ty3"/>
    <property type="match status" value="1"/>
</dbReference>
<dbReference type="AlphaFoldDB" id="A0AAU9V4X3"/>
<organism evidence="8 9">
    <name type="scientific">Euphydryas editha</name>
    <name type="common">Edith's checkerspot</name>
    <dbReference type="NCBI Taxonomy" id="104508"/>
    <lineage>
        <taxon>Eukaryota</taxon>
        <taxon>Metazoa</taxon>
        <taxon>Ecdysozoa</taxon>
        <taxon>Arthropoda</taxon>
        <taxon>Hexapoda</taxon>
        <taxon>Insecta</taxon>
        <taxon>Pterygota</taxon>
        <taxon>Neoptera</taxon>
        <taxon>Endopterygota</taxon>
        <taxon>Lepidoptera</taxon>
        <taxon>Glossata</taxon>
        <taxon>Ditrysia</taxon>
        <taxon>Papilionoidea</taxon>
        <taxon>Nymphalidae</taxon>
        <taxon>Nymphalinae</taxon>
        <taxon>Euphydryas</taxon>
    </lineage>
</organism>
<dbReference type="SUPFAM" id="SSF56672">
    <property type="entry name" value="DNA/RNA polymerases"/>
    <property type="match status" value="1"/>
</dbReference>
<dbReference type="GO" id="GO:0003964">
    <property type="term" value="F:RNA-directed DNA polymerase activity"/>
    <property type="evidence" value="ECO:0007669"/>
    <property type="project" value="UniProtKB-KW"/>
</dbReference>
<reference evidence="8" key="1">
    <citation type="submission" date="2022-03" db="EMBL/GenBank/DDBJ databases">
        <authorList>
            <person name="Tunstrom K."/>
        </authorList>
    </citation>
    <scope>NUCLEOTIDE SEQUENCE</scope>
</reference>
<evidence type="ECO:0000259" key="7">
    <source>
        <dbReference type="Pfam" id="PF17917"/>
    </source>
</evidence>
<feature type="domain" description="Reverse transcriptase RNase H-like" evidence="7">
    <location>
        <begin position="30"/>
        <end position="124"/>
    </location>
</feature>
<proteinExistence type="predicted"/>
<keyword evidence="4" id="KW-0255">Endonuclease</keyword>
<dbReference type="Pfam" id="PF17917">
    <property type="entry name" value="RT_RNaseH"/>
    <property type="match status" value="1"/>
</dbReference>
<dbReference type="Proteomes" id="UP001153954">
    <property type="component" value="Unassembled WGS sequence"/>
</dbReference>
<dbReference type="PANTHER" id="PTHR34072">
    <property type="entry name" value="ENZYMATIC POLYPROTEIN-RELATED"/>
    <property type="match status" value="1"/>
</dbReference>
<evidence type="ECO:0000313" key="9">
    <source>
        <dbReference type="Proteomes" id="UP001153954"/>
    </source>
</evidence>
<keyword evidence="2" id="KW-0548">Nucleotidyltransferase</keyword>
<keyword evidence="3" id="KW-0540">Nuclease</keyword>
<keyword evidence="6" id="KW-0695">RNA-directed DNA polymerase</keyword>
<evidence type="ECO:0000256" key="3">
    <source>
        <dbReference type="ARBA" id="ARBA00022722"/>
    </source>
</evidence>
<evidence type="ECO:0000256" key="4">
    <source>
        <dbReference type="ARBA" id="ARBA00022759"/>
    </source>
</evidence>
<evidence type="ECO:0000256" key="2">
    <source>
        <dbReference type="ARBA" id="ARBA00022695"/>
    </source>
</evidence>
<comment type="caution">
    <text evidence="8">The sequence shown here is derived from an EMBL/GenBank/DDBJ whole genome shotgun (WGS) entry which is preliminary data.</text>
</comment>
<protein>
    <recommendedName>
        <fullName evidence="7">Reverse transcriptase RNase H-like domain-containing protein</fullName>
    </recommendedName>
</protein>
<accession>A0AAU9V4X3</accession>
<name>A0AAU9V4X3_EUPED</name>
<dbReference type="InterPro" id="IPR043502">
    <property type="entry name" value="DNA/RNA_pol_sf"/>
</dbReference>
<dbReference type="GO" id="GO:0004519">
    <property type="term" value="F:endonuclease activity"/>
    <property type="evidence" value="ECO:0007669"/>
    <property type="project" value="UniProtKB-KW"/>
</dbReference>
<dbReference type="InterPro" id="IPR041373">
    <property type="entry name" value="RT_RNaseH"/>
</dbReference>
<dbReference type="EMBL" id="CAKOGL010000027">
    <property type="protein sequence ID" value="CAH2104105.1"/>
    <property type="molecule type" value="Genomic_DNA"/>
</dbReference>
<evidence type="ECO:0000313" key="8">
    <source>
        <dbReference type="EMBL" id="CAH2104105.1"/>
    </source>
</evidence>
<dbReference type="FunFam" id="3.10.20.370:FF:000001">
    <property type="entry name" value="Retrovirus-related Pol polyprotein from transposon 17.6-like protein"/>
    <property type="match status" value="1"/>
</dbReference>